<accession>A0A1I0HY74</accession>
<proteinExistence type="predicted"/>
<feature type="region of interest" description="Disordered" evidence="1">
    <location>
        <begin position="87"/>
        <end position="123"/>
    </location>
</feature>
<dbReference type="GO" id="GO:0005975">
    <property type="term" value="P:carbohydrate metabolic process"/>
    <property type="evidence" value="ECO:0007669"/>
    <property type="project" value="UniProtKB-ARBA"/>
</dbReference>
<dbReference type="EMBL" id="FOHX01000004">
    <property type="protein sequence ID" value="SET88168.1"/>
    <property type="molecule type" value="Genomic_DNA"/>
</dbReference>
<keyword evidence="2" id="KW-1133">Transmembrane helix</keyword>
<protein>
    <submittedName>
        <fullName evidence="4">Ig-like domain-containing protein</fullName>
    </submittedName>
</protein>
<evidence type="ECO:0000256" key="2">
    <source>
        <dbReference type="SAM" id="Phobius"/>
    </source>
</evidence>
<dbReference type="Pfam" id="PF16158">
    <property type="entry name" value="N_BRCA1_IG"/>
    <property type="match status" value="1"/>
</dbReference>
<gene>
    <name evidence="4" type="ORF">SAMN05421811_104533</name>
</gene>
<evidence type="ECO:0000259" key="3">
    <source>
        <dbReference type="Pfam" id="PF16158"/>
    </source>
</evidence>
<dbReference type="Proteomes" id="UP000199361">
    <property type="component" value="Unassembled WGS sequence"/>
</dbReference>
<keyword evidence="2" id="KW-0472">Membrane</keyword>
<dbReference type="OrthoDB" id="166850at2"/>
<sequence length="411" mass="41963">MDDRRARAEAIEGFAATLRELRNAVGNPPYREMSGRSGAISHTTLHEATKGNRLPSWETTVEFVKACDADPAAYRDRWEQANRVVRSATAGEPAPRADSLTEQPSAGAARPTEGAARPTAAAARPTAGLAAAAADLGAQRLALASQAPPSLNDAPPLSSGDDAPPSSSGDVAPPSSSGDVAPPPSFTGDTRPPASAGDAPPPPAPPSAGDIPPPPPAPPPGKGRSRPARVAALAAGVLVVAGAVVVVVTVLNSGAATDEPGPAPTGPGSSAAALSPADCPVRSTNPPWAPPLHPGDAAQFVEDVTLPDCARVDAGKTVTKVWRLKNAGTVPWTGYSLRRLDFAQQADQCQTISDVPIKDTPPGGTVDVETVVTTPRKPGLCYVRFKMVDASGAILFPGSRPINFQIIVDAR</sequence>
<feature type="region of interest" description="Disordered" evidence="1">
    <location>
        <begin position="254"/>
        <end position="284"/>
    </location>
</feature>
<keyword evidence="5" id="KW-1185">Reference proteome</keyword>
<dbReference type="CDD" id="cd14947">
    <property type="entry name" value="NBR1_like"/>
    <property type="match status" value="1"/>
</dbReference>
<feature type="compositionally biased region" description="Low complexity" evidence="1">
    <location>
        <begin position="153"/>
        <end position="179"/>
    </location>
</feature>
<feature type="compositionally biased region" description="Low complexity" evidence="1">
    <location>
        <begin position="266"/>
        <end position="277"/>
    </location>
</feature>
<name>A0A1I0HY74_9ACTN</name>
<evidence type="ECO:0000256" key="1">
    <source>
        <dbReference type="SAM" id="MobiDB-lite"/>
    </source>
</evidence>
<feature type="compositionally biased region" description="Low complexity" evidence="1">
    <location>
        <begin position="106"/>
        <end position="123"/>
    </location>
</feature>
<evidence type="ECO:0000313" key="5">
    <source>
        <dbReference type="Proteomes" id="UP000199361"/>
    </source>
</evidence>
<dbReference type="InterPro" id="IPR013783">
    <property type="entry name" value="Ig-like_fold"/>
</dbReference>
<feature type="region of interest" description="Disordered" evidence="1">
    <location>
        <begin position="147"/>
        <end position="226"/>
    </location>
</feature>
<dbReference type="InterPro" id="IPR032350">
    <property type="entry name" value="Nbr1_FW"/>
</dbReference>
<organism evidence="4 5">
    <name type="scientific">Nonomuraea wenchangensis</name>
    <dbReference type="NCBI Taxonomy" id="568860"/>
    <lineage>
        <taxon>Bacteria</taxon>
        <taxon>Bacillati</taxon>
        <taxon>Actinomycetota</taxon>
        <taxon>Actinomycetes</taxon>
        <taxon>Streptosporangiales</taxon>
        <taxon>Streptosporangiaceae</taxon>
        <taxon>Nonomuraea</taxon>
    </lineage>
</organism>
<feature type="transmembrane region" description="Helical" evidence="2">
    <location>
        <begin position="230"/>
        <end position="251"/>
    </location>
</feature>
<feature type="domain" description="Nbr1 FW" evidence="3">
    <location>
        <begin position="305"/>
        <end position="396"/>
    </location>
</feature>
<dbReference type="STRING" id="568860.SAMN05421811_104533"/>
<reference evidence="4 5" key="1">
    <citation type="submission" date="2016-10" db="EMBL/GenBank/DDBJ databases">
        <authorList>
            <person name="de Groot N.N."/>
        </authorList>
    </citation>
    <scope>NUCLEOTIDE SEQUENCE [LARGE SCALE GENOMIC DNA]</scope>
    <source>
        <strain evidence="4 5">CGMCC 4.5598</strain>
    </source>
</reference>
<keyword evidence="2" id="KW-0812">Transmembrane</keyword>
<evidence type="ECO:0000313" key="4">
    <source>
        <dbReference type="EMBL" id="SET88168.1"/>
    </source>
</evidence>
<dbReference type="AlphaFoldDB" id="A0A1I0HY74"/>
<dbReference type="Gene3D" id="2.60.40.10">
    <property type="entry name" value="Immunoglobulins"/>
    <property type="match status" value="1"/>
</dbReference>
<dbReference type="RefSeq" id="WP_143082286.1">
    <property type="nucleotide sequence ID" value="NZ_FOHX01000004.1"/>
</dbReference>
<feature type="compositionally biased region" description="Pro residues" evidence="1">
    <location>
        <begin position="199"/>
        <end position="221"/>
    </location>
</feature>